<dbReference type="FunFam" id="2.10.250.10:FF:000002">
    <property type="entry name" value="Calreticulin"/>
    <property type="match status" value="1"/>
</dbReference>
<comment type="caution">
    <text evidence="13">The sequence shown here is derived from an EMBL/GenBank/DDBJ whole genome shotgun (WGS) entry which is preliminary data.</text>
</comment>
<dbReference type="GO" id="GO:0006457">
    <property type="term" value="P:protein folding"/>
    <property type="evidence" value="ECO:0007669"/>
    <property type="project" value="InterPro"/>
</dbReference>
<dbReference type="OMA" id="DPNRSIM"/>
<name>X6N231_RETFI</name>
<dbReference type="Pfam" id="PF00262">
    <property type="entry name" value="Calreticulin"/>
    <property type="match status" value="2"/>
</dbReference>
<dbReference type="Gene3D" id="2.10.250.10">
    <property type="entry name" value="Calreticulin/calnexin, P domain"/>
    <property type="match status" value="1"/>
</dbReference>
<keyword evidence="5" id="KW-0430">Lectin</keyword>
<protein>
    <submittedName>
        <fullName evidence="13">Calreticulin</fullName>
    </submittedName>
</protein>
<keyword evidence="3" id="KW-0479">Metal-binding</keyword>
<dbReference type="InterPro" id="IPR009033">
    <property type="entry name" value="Calreticulin/calnexin_P_dom_sf"/>
</dbReference>
<dbReference type="GO" id="GO:0051082">
    <property type="term" value="F:unfolded protein binding"/>
    <property type="evidence" value="ECO:0007669"/>
    <property type="project" value="InterPro"/>
</dbReference>
<evidence type="ECO:0000256" key="12">
    <source>
        <dbReference type="SAM" id="MobiDB-lite"/>
    </source>
</evidence>
<keyword evidence="11" id="KW-0812">Transmembrane</keyword>
<dbReference type="SUPFAM" id="SSF63887">
    <property type="entry name" value="P-domain of calnexin/calreticulin"/>
    <property type="match status" value="1"/>
</dbReference>
<evidence type="ECO:0000256" key="5">
    <source>
        <dbReference type="ARBA" id="ARBA00022734"/>
    </source>
</evidence>
<keyword evidence="6" id="KW-0677">Repeat</keyword>
<dbReference type="PRINTS" id="PR00626">
    <property type="entry name" value="CALRETICULIN"/>
</dbReference>
<dbReference type="AlphaFoldDB" id="X6N231"/>
<keyword evidence="7 11" id="KW-0256">Endoplasmic reticulum</keyword>
<evidence type="ECO:0000256" key="9">
    <source>
        <dbReference type="ARBA" id="ARBA00022837"/>
    </source>
</evidence>
<comment type="similarity">
    <text evidence="2 11">Belongs to the calreticulin family.</text>
</comment>
<keyword evidence="11" id="KW-1133">Transmembrane helix</keyword>
<keyword evidence="14" id="KW-1185">Reference proteome</keyword>
<dbReference type="OrthoDB" id="1938156at2759"/>
<dbReference type="GO" id="GO:0030246">
    <property type="term" value="F:carbohydrate binding"/>
    <property type="evidence" value="ECO:0007669"/>
    <property type="project" value="UniProtKB-KW"/>
</dbReference>
<feature type="region of interest" description="Disordered" evidence="12">
    <location>
        <begin position="1"/>
        <end position="49"/>
    </location>
</feature>
<dbReference type="Gene3D" id="2.60.120.200">
    <property type="match status" value="1"/>
</dbReference>
<dbReference type="GO" id="GO:0005788">
    <property type="term" value="C:endoplasmic reticulum lumen"/>
    <property type="evidence" value="ECO:0007669"/>
    <property type="project" value="UniProtKB-SubCell"/>
</dbReference>
<feature type="compositionally biased region" description="Acidic residues" evidence="12">
    <location>
        <begin position="7"/>
        <end position="16"/>
    </location>
</feature>
<evidence type="ECO:0000313" key="14">
    <source>
        <dbReference type="Proteomes" id="UP000023152"/>
    </source>
</evidence>
<keyword evidence="8" id="KW-0862">Zinc</keyword>
<keyword evidence="10 11" id="KW-0143">Chaperone</keyword>
<dbReference type="InterPro" id="IPR001580">
    <property type="entry name" value="Calret/calnex"/>
</dbReference>
<dbReference type="PANTHER" id="PTHR11073">
    <property type="entry name" value="CALRETICULIN AND CALNEXIN"/>
    <property type="match status" value="1"/>
</dbReference>
<feature type="compositionally biased region" description="Basic and acidic residues" evidence="12">
    <location>
        <begin position="17"/>
        <end position="32"/>
    </location>
</feature>
<comment type="subcellular location">
    <subcellularLocation>
        <location evidence="1">Endoplasmic reticulum lumen</location>
    </subcellularLocation>
</comment>
<evidence type="ECO:0000256" key="11">
    <source>
        <dbReference type="RuleBase" id="RU362126"/>
    </source>
</evidence>
<keyword evidence="4" id="KW-0732">Signal</keyword>
<evidence type="ECO:0000256" key="7">
    <source>
        <dbReference type="ARBA" id="ARBA00022824"/>
    </source>
</evidence>
<evidence type="ECO:0000256" key="6">
    <source>
        <dbReference type="ARBA" id="ARBA00022737"/>
    </source>
</evidence>
<evidence type="ECO:0000256" key="4">
    <source>
        <dbReference type="ARBA" id="ARBA00022729"/>
    </source>
</evidence>
<evidence type="ECO:0000256" key="2">
    <source>
        <dbReference type="ARBA" id="ARBA00010983"/>
    </source>
</evidence>
<reference evidence="13 14" key="1">
    <citation type="journal article" date="2013" name="Curr. Biol.">
        <title>The Genome of the Foraminiferan Reticulomyxa filosa.</title>
        <authorList>
            <person name="Glockner G."/>
            <person name="Hulsmann N."/>
            <person name="Schleicher M."/>
            <person name="Noegel A.A."/>
            <person name="Eichinger L."/>
            <person name="Gallinger C."/>
            <person name="Pawlowski J."/>
            <person name="Sierra R."/>
            <person name="Euteneuer U."/>
            <person name="Pillet L."/>
            <person name="Moustafa A."/>
            <person name="Platzer M."/>
            <person name="Groth M."/>
            <person name="Szafranski K."/>
            <person name="Schliwa M."/>
        </authorList>
    </citation>
    <scope>NUCLEOTIDE SEQUENCE [LARGE SCALE GENOMIC DNA]</scope>
</reference>
<dbReference type="PANTHER" id="PTHR11073:SF2">
    <property type="entry name" value="CALRETICULIN"/>
    <property type="match status" value="1"/>
</dbReference>
<keyword evidence="11" id="KW-0472">Membrane</keyword>
<accession>X6N231</accession>
<proteinExistence type="inferred from homology"/>
<organism evidence="13 14">
    <name type="scientific">Reticulomyxa filosa</name>
    <dbReference type="NCBI Taxonomy" id="46433"/>
    <lineage>
        <taxon>Eukaryota</taxon>
        <taxon>Sar</taxon>
        <taxon>Rhizaria</taxon>
        <taxon>Retaria</taxon>
        <taxon>Foraminifera</taxon>
        <taxon>Monothalamids</taxon>
        <taxon>Reticulomyxidae</taxon>
        <taxon>Reticulomyxa</taxon>
    </lineage>
</organism>
<evidence type="ECO:0000313" key="13">
    <source>
        <dbReference type="EMBL" id="ETO20325.1"/>
    </source>
</evidence>
<dbReference type="EMBL" id="ASPP01012723">
    <property type="protein sequence ID" value="ETO20325.1"/>
    <property type="molecule type" value="Genomic_DNA"/>
</dbReference>
<dbReference type="GO" id="GO:0005789">
    <property type="term" value="C:endoplasmic reticulum membrane"/>
    <property type="evidence" value="ECO:0007669"/>
    <property type="project" value="TreeGrafter"/>
</dbReference>
<feature type="region of interest" description="Disordered" evidence="12">
    <location>
        <begin position="143"/>
        <end position="179"/>
    </location>
</feature>
<keyword evidence="9" id="KW-0106">Calcium</keyword>
<gene>
    <name evidence="13" type="ORF">RFI_16892</name>
</gene>
<evidence type="ECO:0000256" key="1">
    <source>
        <dbReference type="ARBA" id="ARBA00004319"/>
    </source>
</evidence>
<dbReference type="Proteomes" id="UP000023152">
    <property type="component" value="Unassembled WGS sequence"/>
</dbReference>
<dbReference type="GO" id="GO:0036503">
    <property type="term" value="P:ERAD pathway"/>
    <property type="evidence" value="ECO:0007669"/>
    <property type="project" value="TreeGrafter"/>
</dbReference>
<feature type="non-terminal residue" evidence="13">
    <location>
        <position position="1"/>
    </location>
</feature>
<evidence type="ECO:0000256" key="8">
    <source>
        <dbReference type="ARBA" id="ARBA00022833"/>
    </source>
</evidence>
<feature type="transmembrane region" description="Helical" evidence="11">
    <location>
        <begin position="189"/>
        <end position="207"/>
    </location>
</feature>
<dbReference type="PROSITE" id="PS00805">
    <property type="entry name" value="CALRETICULIN_REPEAT"/>
    <property type="match status" value="1"/>
</dbReference>
<dbReference type="InterPro" id="IPR018124">
    <property type="entry name" value="Calret/calnex_CS"/>
</dbReference>
<evidence type="ECO:0000256" key="3">
    <source>
        <dbReference type="ARBA" id="ARBA00022723"/>
    </source>
</evidence>
<evidence type="ECO:0000256" key="10">
    <source>
        <dbReference type="ARBA" id="ARBA00023186"/>
    </source>
</evidence>
<dbReference type="GO" id="GO:0005509">
    <property type="term" value="F:calcium ion binding"/>
    <property type="evidence" value="ECO:0007669"/>
    <property type="project" value="InterPro"/>
</dbReference>
<sequence length="215" mass="24729">AMKPSDWIDEEFMDDPNDVKPSDWDNEPEKIVDASATKPEDWDDDEDGTWEAPLIDNPAFKGEWKSKRIPNPAFKGPWVHPHISNPDFVERKDVHARDSIGFVGIEVWQVKAGTLFSDFILADTLAEVEQFYNERVIDKEGEQSAKKAFDQAQEEEEKEANKEQCKKKQNNKPRGNSLDNNRIDEKGNLFFFLNGVLVLFLILFCKIKKKEKGGK</sequence>